<dbReference type="EMBL" id="FNJI01000006">
    <property type="protein sequence ID" value="SDO82712.1"/>
    <property type="molecule type" value="Genomic_DNA"/>
</dbReference>
<feature type="transmembrane region" description="Helical" evidence="1">
    <location>
        <begin position="47"/>
        <end position="66"/>
    </location>
</feature>
<name>A0A1H0MQN0_9BACT</name>
<sequence>MIGSYMKKLKLRLVPLFAGWLIRIWFGTCRATVHNGEHFFPPEQSGNNTVIASFWHYSILYIIYFMRHYPATVMVSASRDGEYIARLVKSLGFNSVRGSRNNQGVQALKGLLRVVSRGESCAVVADGSQGPPMVAQPGSILLASKTGVPVLPMAWGCSSYIAVNSWDRLSIPKPFSKIDFYFGEPLRVPPKIKSEELEHYRVLLEQRLNKLYHQAWEKHGRRAH</sequence>
<evidence type="ECO:0000313" key="4">
    <source>
        <dbReference type="Proteomes" id="UP000199073"/>
    </source>
</evidence>
<keyword evidence="1" id="KW-0812">Transmembrane</keyword>
<evidence type="ECO:0000259" key="2">
    <source>
        <dbReference type="Pfam" id="PF04028"/>
    </source>
</evidence>
<keyword evidence="1" id="KW-0472">Membrane</keyword>
<dbReference type="Proteomes" id="UP000199073">
    <property type="component" value="Unassembled WGS sequence"/>
</dbReference>
<keyword evidence="4" id="KW-1185">Reference proteome</keyword>
<feature type="domain" description="DUF374" evidence="2">
    <location>
        <begin position="64"/>
        <end position="131"/>
    </location>
</feature>
<evidence type="ECO:0000256" key="1">
    <source>
        <dbReference type="SAM" id="Phobius"/>
    </source>
</evidence>
<dbReference type="CDD" id="cd07983">
    <property type="entry name" value="LPLAT_DUF374-like"/>
    <property type="match status" value="1"/>
</dbReference>
<dbReference type="InterPro" id="IPR007172">
    <property type="entry name" value="DUF374"/>
</dbReference>
<dbReference type="OrthoDB" id="9810508at2"/>
<dbReference type="AlphaFoldDB" id="A0A1H0MQN0"/>
<reference evidence="3 4" key="1">
    <citation type="submission" date="2016-10" db="EMBL/GenBank/DDBJ databases">
        <authorList>
            <person name="de Groot N.N."/>
        </authorList>
    </citation>
    <scope>NUCLEOTIDE SEQUENCE [LARGE SCALE GENOMIC DNA]</scope>
    <source>
        <strain evidence="3 4">DSM 12130</strain>
    </source>
</reference>
<organism evidence="3 4">
    <name type="scientific">Desulforhopalus singaporensis</name>
    <dbReference type="NCBI Taxonomy" id="91360"/>
    <lineage>
        <taxon>Bacteria</taxon>
        <taxon>Pseudomonadati</taxon>
        <taxon>Thermodesulfobacteriota</taxon>
        <taxon>Desulfobulbia</taxon>
        <taxon>Desulfobulbales</taxon>
        <taxon>Desulfocapsaceae</taxon>
        <taxon>Desulforhopalus</taxon>
    </lineage>
</organism>
<protein>
    <recommendedName>
        <fullName evidence="2">DUF374 domain-containing protein</fullName>
    </recommendedName>
</protein>
<gene>
    <name evidence="3" type="ORF">SAMN05660330_01147</name>
</gene>
<keyword evidence="1" id="KW-1133">Transmembrane helix</keyword>
<proteinExistence type="predicted"/>
<dbReference type="Pfam" id="PF04028">
    <property type="entry name" value="DUF374"/>
    <property type="match status" value="1"/>
</dbReference>
<evidence type="ECO:0000313" key="3">
    <source>
        <dbReference type="EMBL" id="SDO82712.1"/>
    </source>
</evidence>
<dbReference type="STRING" id="91360.SAMN05660330_01147"/>
<accession>A0A1H0MQN0</accession>